<gene>
    <name evidence="7" type="ORF">Q766_05070</name>
</gene>
<dbReference type="PROSITE" id="PS51257">
    <property type="entry name" value="PROKAR_LIPOPROTEIN"/>
    <property type="match status" value="1"/>
</dbReference>
<dbReference type="EMBL" id="JRLY01000002">
    <property type="protein sequence ID" value="KGO94293.1"/>
    <property type="molecule type" value="Genomic_DNA"/>
</dbReference>
<feature type="domain" description="Glycoside hydrolase family 5" evidence="6">
    <location>
        <begin position="31"/>
        <end position="433"/>
    </location>
</feature>
<accession>A0A0A2MS67</accession>
<dbReference type="Gene3D" id="3.20.20.80">
    <property type="entry name" value="Glycosidases"/>
    <property type="match status" value="1"/>
</dbReference>
<name>A0A0A2MS67_9FLAO</name>
<keyword evidence="8" id="KW-1185">Reference proteome</keyword>
<keyword evidence="4" id="KW-0326">Glycosidase</keyword>
<dbReference type="PANTHER" id="PTHR31451">
    <property type="match status" value="1"/>
</dbReference>
<evidence type="ECO:0000313" key="8">
    <source>
        <dbReference type="Proteomes" id="UP000030111"/>
    </source>
</evidence>
<dbReference type="Pfam" id="PF26410">
    <property type="entry name" value="GH5_mannosidase"/>
    <property type="match status" value="1"/>
</dbReference>
<organism evidence="7 8">
    <name type="scientific">Flavobacterium subsaxonicum WB 4.1-42 = DSM 21790</name>
    <dbReference type="NCBI Taxonomy" id="1121898"/>
    <lineage>
        <taxon>Bacteria</taxon>
        <taxon>Pseudomonadati</taxon>
        <taxon>Bacteroidota</taxon>
        <taxon>Flavobacteriia</taxon>
        <taxon>Flavobacteriales</taxon>
        <taxon>Flavobacteriaceae</taxon>
        <taxon>Flavobacterium</taxon>
    </lineage>
</organism>
<dbReference type="InterPro" id="IPR017853">
    <property type="entry name" value="GH"/>
</dbReference>
<feature type="signal peptide" evidence="5">
    <location>
        <begin position="1"/>
        <end position="21"/>
    </location>
</feature>
<comment type="caution">
    <text evidence="7">The sequence shown here is derived from an EMBL/GenBank/DDBJ whole genome shotgun (WGS) entry which is preliminary data.</text>
</comment>
<evidence type="ECO:0000313" key="7">
    <source>
        <dbReference type="EMBL" id="KGO94293.1"/>
    </source>
</evidence>
<dbReference type="GO" id="GO:0016985">
    <property type="term" value="F:mannan endo-1,4-beta-mannosidase activity"/>
    <property type="evidence" value="ECO:0007669"/>
    <property type="project" value="TreeGrafter"/>
</dbReference>
<dbReference type="RefSeq" id="WP_026990424.1">
    <property type="nucleotide sequence ID" value="NZ_AUGP01000017.1"/>
</dbReference>
<dbReference type="InterPro" id="IPR001547">
    <property type="entry name" value="Glyco_hydro_5"/>
</dbReference>
<dbReference type="SUPFAM" id="SSF51445">
    <property type="entry name" value="(Trans)glycosidases"/>
    <property type="match status" value="1"/>
</dbReference>
<reference evidence="7 8" key="1">
    <citation type="submission" date="2013-09" db="EMBL/GenBank/DDBJ databases">
        <authorList>
            <person name="Zeng Z."/>
            <person name="Chen C."/>
        </authorList>
    </citation>
    <scope>NUCLEOTIDE SEQUENCE [LARGE SCALE GENOMIC DNA]</scope>
    <source>
        <strain evidence="7 8">WB 4.1-42</strain>
    </source>
</reference>
<keyword evidence="3" id="KW-0378">Hydrolase</keyword>
<keyword evidence="5" id="KW-0732">Signal</keyword>
<dbReference type="EC" id="3.2.1.78" evidence="2"/>
<dbReference type="STRING" id="1121898.GCA_000422725_01551"/>
<evidence type="ECO:0000256" key="3">
    <source>
        <dbReference type="ARBA" id="ARBA00022801"/>
    </source>
</evidence>
<dbReference type="eggNOG" id="COG3934">
    <property type="taxonomic scope" value="Bacteria"/>
</dbReference>
<evidence type="ECO:0000256" key="2">
    <source>
        <dbReference type="ARBA" id="ARBA00012706"/>
    </source>
</evidence>
<evidence type="ECO:0000259" key="6">
    <source>
        <dbReference type="Pfam" id="PF26410"/>
    </source>
</evidence>
<dbReference type="InterPro" id="IPR045053">
    <property type="entry name" value="MAN-like"/>
</dbReference>
<feature type="chain" id="PRO_5002003570" description="mannan endo-1,4-beta-mannosidase" evidence="5">
    <location>
        <begin position="22"/>
        <end position="433"/>
    </location>
</feature>
<dbReference type="OrthoDB" id="9801493at2"/>
<dbReference type="Proteomes" id="UP000030111">
    <property type="component" value="Unassembled WGS sequence"/>
</dbReference>
<proteinExistence type="predicted"/>
<sequence length="433" mass="48843">MKNIFKILLCAAVLQTGIACTAQKVQEPQRITVKGTQFYKGDKPYHYIGANYWYGALLAAKTGGDRQRLATELDLLKADGVDNLRILVGAEAGTQDFTVTPALQPKQGEYDNNQLDGLDYLLSEMRKRNMYAVLYLTNNWEWSGGMAQYLEWNGYGALPNPNIKPNTWPQFMDYVKQFHKCEPCQEAFKKHIKFILGRTNAYSKVKYTEDNTIMAWQIANEPRVFTADNEQAFTKWLNDVVDVIDATDKNHLICTGSEGKAGSADDIAIYERTHNNPKIDYLTMHIWPKNWGWYKHDNAKETLPAAITKTIGYINDHIAVSKHLGKPIVLEEFGLPREGESLDRKSGIADRDAFYKAIFERLALSVKNKEAFAALNFWGYAGTGANNPANGKWAKGDAFTADPPQEPQGLNSVFATDTSTLNMIKDFNKKIRK</sequence>
<protein>
    <recommendedName>
        <fullName evidence="2">mannan endo-1,4-beta-mannosidase</fullName>
        <ecNumber evidence="2">3.2.1.78</ecNumber>
    </recommendedName>
</protein>
<dbReference type="PANTHER" id="PTHR31451:SF40">
    <property type="entry name" value="GLYCOSIDE HYDROLASE FAMILY 5 DOMAIN-CONTAINING PROTEIN"/>
    <property type="match status" value="1"/>
</dbReference>
<dbReference type="AlphaFoldDB" id="A0A0A2MS67"/>
<evidence type="ECO:0000256" key="5">
    <source>
        <dbReference type="SAM" id="SignalP"/>
    </source>
</evidence>
<evidence type="ECO:0000256" key="4">
    <source>
        <dbReference type="ARBA" id="ARBA00023295"/>
    </source>
</evidence>
<comment type="catalytic activity">
    <reaction evidence="1">
        <text>Random hydrolysis of (1-&gt;4)-beta-D-mannosidic linkages in mannans, galactomannans and glucomannans.</text>
        <dbReference type="EC" id="3.2.1.78"/>
    </reaction>
</comment>
<evidence type="ECO:0000256" key="1">
    <source>
        <dbReference type="ARBA" id="ARBA00001678"/>
    </source>
</evidence>